<dbReference type="Proteomes" id="UP000190890">
    <property type="component" value="Unassembled WGS sequence"/>
</dbReference>
<accession>A0A1S8SZT1</accession>
<organism evidence="1 2">
    <name type="scientific">Clostridium puniceum</name>
    <dbReference type="NCBI Taxonomy" id="29367"/>
    <lineage>
        <taxon>Bacteria</taxon>
        <taxon>Bacillati</taxon>
        <taxon>Bacillota</taxon>
        <taxon>Clostridia</taxon>
        <taxon>Eubacteriales</taxon>
        <taxon>Clostridiaceae</taxon>
        <taxon>Clostridium</taxon>
    </lineage>
</organism>
<gene>
    <name evidence="1" type="ORF">CLPUN_51590</name>
</gene>
<comment type="caution">
    <text evidence="1">The sequence shown here is derived from an EMBL/GenBank/DDBJ whole genome shotgun (WGS) entry which is preliminary data.</text>
</comment>
<name>A0A1S8SZT1_9CLOT</name>
<reference evidence="1 2" key="1">
    <citation type="submission" date="2016-05" db="EMBL/GenBank/DDBJ databases">
        <title>Microbial solvent formation.</title>
        <authorList>
            <person name="Poehlein A."/>
            <person name="Montoya Solano J.D."/>
            <person name="Flitsch S."/>
            <person name="Krabben P."/>
            <person name="Duerre P."/>
            <person name="Daniel R."/>
        </authorList>
    </citation>
    <scope>NUCLEOTIDE SEQUENCE [LARGE SCALE GENOMIC DNA]</scope>
    <source>
        <strain evidence="1 2">DSM 2619</strain>
    </source>
</reference>
<dbReference type="AlphaFoldDB" id="A0A1S8SZT1"/>
<dbReference type="STRING" id="29367.CLPUN_51590"/>
<evidence type="ECO:0000313" key="2">
    <source>
        <dbReference type="Proteomes" id="UP000190890"/>
    </source>
</evidence>
<dbReference type="EMBL" id="LZZM01000236">
    <property type="protein sequence ID" value="OOM70745.1"/>
    <property type="molecule type" value="Genomic_DNA"/>
</dbReference>
<dbReference type="OrthoDB" id="1090916at2"/>
<evidence type="ECO:0000313" key="1">
    <source>
        <dbReference type="EMBL" id="OOM70745.1"/>
    </source>
</evidence>
<dbReference type="RefSeq" id="WP_077850043.1">
    <property type="nucleotide sequence ID" value="NZ_LZZM01000236.1"/>
</dbReference>
<protein>
    <submittedName>
        <fullName evidence="1">Uncharacterized protein</fullName>
    </submittedName>
</protein>
<proteinExistence type="predicted"/>
<sequence>MSASRIAAQIVNCSLTLSEDSLDDDATVFVVKVRAREVVNMLIGPSQNREDDNKVLKLFFSKNGKIVICGGSTASVVSKYLNKSMRVVQNSGNEEVPDMASIEGVNYVIEGIITCTFID</sequence>
<keyword evidence="2" id="KW-1185">Reference proteome</keyword>